<keyword evidence="6" id="KW-0464">Manganese</keyword>
<dbReference type="AlphaFoldDB" id="A0AAV3UFE3"/>
<comment type="function">
    <text evidence="8">Destroys radicals which are normally produced within the cells and which are toxic to biological systems.</text>
</comment>
<gene>
    <name evidence="11" type="ORF">GCM10025751_19150</name>
</gene>
<comment type="cofactor">
    <cofactor evidence="1">
        <name>Mn(2+)</name>
        <dbReference type="ChEBI" id="CHEBI:29035"/>
    </cofactor>
</comment>
<dbReference type="PANTHER" id="PTHR11404:SF6">
    <property type="entry name" value="SUPEROXIDE DISMUTASE [MN], MITOCHONDRIAL"/>
    <property type="match status" value="1"/>
</dbReference>
<comment type="catalytic activity">
    <reaction evidence="8">
        <text>2 superoxide + 2 H(+) = H2O2 + O2</text>
        <dbReference type="Rhea" id="RHEA:20696"/>
        <dbReference type="ChEBI" id="CHEBI:15378"/>
        <dbReference type="ChEBI" id="CHEBI:15379"/>
        <dbReference type="ChEBI" id="CHEBI:16240"/>
        <dbReference type="ChEBI" id="CHEBI:18421"/>
        <dbReference type="EC" id="1.15.1.1"/>
    </reaction>
</comment>
<dbReference type="Pfam" id="PF00081">
    <property type="entry name" value="Sod_Fe_N"/>
    <property type="match status" value="1"/>
</dbReference>
<dbReference type="InterPro" id="IPR036324">
    <property type="entry name" value="Mn/Fe_SOD_N_sf"/>
</dbReference>
<reference evidence="11 12" key="1">
    <citation type="journal article" date="2019" name="Int. J. Syst. Evol. Microbiol.">
        <title>The Global Catalogue of Microorganisms (GCM) 10K type strain sequencing project: providing services to taxonomists for standard genome sequencing and annotation.</title>
        <authorList>
            <consortium name="The Broad Institute Genomics Platform"/>
            <consortium name="The Broad Institute Genome Sequencing Center for Infectious Disease"/>
            <person name="Wu L."/>
            <person name="Ma J."/>
        </authorList>
    </citation>
    <scope>NUCLEOTIDE SEQUENCE [LARGE SCALE GENOMIC DNA]</scope>
    <source>
        <strain evidence="11 12">JCM 17504</strain>
    </source>
</reference>
<evidence type="ECO:0000256" key="6">
    <source>
        <dbReference type="ARBA" id="ARBA00023211"/>
    </source>
</evidence>
<dbReference type="InterPro" id="IPR050265">
    <property type="entry name" value="Fe/Mn_Superoxide_Dismutase"/>
</dbReference>
<dbReference type="RefSeq" id="WP_227776669.1">
    <property type="nucleotide sequence ID" value="NZ_BAABKX010000001.1"/>
</dbReference>
<feature type="domain" description="Manganese/iron superoxide dismutase C-terminal" evidence="10">
    <location>
        <begin position="138"/>
        <end position="240"/>
    </location>
</feature>
<evidence type="ECO:0000313" key="11">
    <source>
        <dbReference type="EMBL" id="GAA5047960.1"/>
    </source>
</evidence>
<dbReference type="GO" id="GO:0046872">
    <property type="term" value="F:metal ion binding"/>
    <property type="evidence" value="ECO:0007669"/>
    <property type="project" value="UniProtKB-KW"/>
</dbReference>
<dbReference type="InterPro" id="IPR019831">
    <property type="entry name" value="Mn/Fe_SOD_N"/>
</dbReference>
<dbReference type="EMBL" id="BAABKX010000001">
    <property type="protein sequence ID" value="GAA5047960.1"/>
    <property type="molecule type" value="Genomic_DNA"/>
</dbReference>
<dbReference type="FunFam" id="3.55.40.20:FF:000004">
    <property type="entry name" value="Superoxide dismutase [Fe]"/>
    <property type="match status" value="1"/>
</dbReference>
<sequence>MNDENKATPLPAASRRSFLQATGVTAGLVGIGAPTAIADTNDEAATTTMTYELPPLPYEYDALEPSIDARIMELHHDKHHQGYVDGANAALESLAEMRQSGNFDDVKSVKRDLSFNLSGHVNHSVFWQNMSPDGGGEPDGTLADAIDEHFGSFDGFKQDFSAAAKNVEGSGWGMLVYDHVADKPIVIQAENHNDIGVQGSTPLLVLDVWEHAYYLQYENSRGEYVDNFWNVVNWDDVAERYEVAREANVFGEC</sequence>
<evidence type="ECO:0000256" key="1">
    <source>
        <dbReference type="ARBA" id="ARBA00001936"/>
    </source>
</evidence>
<evidence type="ECO:0000256" key="4">
    <source>
        <dbReference type="ARBA" id="ARBA00022723"/>
    </source>
</evidence>
<feature type="binding site" evidence="7">
    <location>
        <position position="75"/>
    </location>
    <ligand>
        <name>Mn(2+)</name>
        <dbReference type="ChEBI" id="CHEBI:29035"/>
    </ligand>
</feature>
<dbReference type="Proteomes" id="UP001501729">
    <property type="component" value="Unassembled WGS sequence"/>
</dbReference>
<dbReference type="InterPro" id="IPR019833">
    <property type="entry name" value="Mn/Fe_SOD_BS"/>
</dbReference>
<evidence type="ECO:0000256" key="7">
    <source>
        <dbReference type="PIRSR" id="PIRSR000349-1"/>
    </source>
</evidence>
<dbReference type="InterPro" id="IPR006311">
    <property type="entry name" value="TAT_signal"/>
</dbReference>
<evidence type="ECO:0000256" key="3">
    <source>
        <dbReference type="ARBA" id="ARBA00012682"/>
    </source>
</evidence>
<dbReference type="NCBIfam" id="TIGR01409">
    <property type="entry name" value="TAT_signal_seq"/>
    <property type="match status" value="1"/>
</dbReference>
<dbReference type="SUPFAM" id="SSF54719">
    <property type="entry name" value="Fe,Mn superoxide dismutase (SOD), C-terminal domain"/>
    <property type="match status" value="1"/>
</dbReference>
<dbReference type="PANTHER" id="PTHR11404">
    <property type="entry name" value="SUPEROXIDE DISMUTASE 2"/>
    <property type="match status" value="1"/>
</dbReference>
<dbReference type="InterPro" id="IPR001189">
    <property type="entry name" value="Mn/Fe_SOD"/>
</dbReference>
<evidence type="ECO:0000256" key="5">
    <source>
        <dbReference type="ARBA" id="ARBA00023002"/>
    </source>
</evidence>
<feature type="binding site" evidence="7">
    <location>
        <position position="207"/>
    </location>
    <ligand>
        <name>Mn(2+)</name>
        <dbReference type="ChEBI" id="CHEBI:29035"/>
    </ligand>
</feature>
<keyword evidence="5 8" id="KW-0560">Oxidoreductase</keyword>
<dbReference type="SUPFAM" id="SSF46609">
    <property type="entry name" value="Fe,Mn superoxide dismutase (SOD), N-terminal domain"/>
    <property type="match status" value="1"/>
</dbReference>
<keyword evidence="12" id="KW-1185">Reference proteome</keyword>
<evidence type="ECO:0000256" key="2">
    <source>
        <dbReference type="ARBA" id="ARBA00008714"/>
    </source>
</evidence>
<evidence type="ECO:0000259" key="9">
    <source>
        <dbReference type="Pfam" id="PF00081"/>
    </source>
</evidence>
<dbReference type="EC" id="1.15.1.1" evidence="3 8"/>
<organism evidence="11 12">
    <name type="scientific">Haladaptatus pallidirubidus</name>
    <dbReference type="NCBI Taxonomy" id="1008152"/>
    <lineage>
        <taxon>Archaea</taxon>
        <taxon>Methanobacteriati</taxon>
        <taxon>Methanobacteriota</taxon>
        <taxon>Stenosarchaea group</taxon>
        <taxon>Halobacteria</taxon>
        <taxon>Halobacteriales</taxon>
        <taxon>Haladaptataceae</taxon>
        <taxon>Haladaptatus</taxon>
    </lineage>
</organism>
<evidence type="ECO:0000256" key="8">
    <source>
        <dbReference type="RuleBase" id="RU000414"/>
    </source>
</evidence>
<dbReference type="PROSITE" id="PS00088">
    <property type="entry name" value="SOD_MN"/>
    <property type="match status" value="1"/>
</dbReference>
<protein>
    <recommendedName>
        <fullName evidence="3 8">Superoxide dismutase</fullName>
        <ecNumber evidence="3 8">1.15.1.1</ecNumber>
    </recommendedName>
</protein>
<dbReference type="GO" id="GO:0004784">
    <property type="term" value="F:superoxide dismutase activity"/>
    <property type="evidence" value="ECO:0007669"/>
    <property type="project" value="UniProtKB-EC"/>
</dbReference>
<dbReference type="Gene3D" id="3.55.40.20">
    <property type="entry name" value="Iron/manganese superoxide dismutase, C-terminal domain"/>
    <property type="match status" value="1"/>
</dbReference>
<dbReference type="PROSITE" id="PS51318">
    <property type="entry name" value="TAT"/>
    <property type="match status" value="1"/>
</dbReference>
<dbReference type="PRINTS" id="PR01703">
    <property type="entry name" value="MNSODISMTASE"/>
</dbReference>
<comment type="caution">
    <text evidence="11">The sequence shown here is derived from an EMBL/GenBank/DDBJ whole genome shotgun (WGS) entry which is preliminary data.</text>
</comment>
<dbReference type="InterPro" id="IPR019546">
    <property type="entry name" value="TAT_signal_bac_arc"/>
</dbReference>
<dbReference type="Pfam" id="PF02777">
    <property type="entry name" value="Sod_Fe_C"/>
    <property type="match status" value="1"/>
</dbReference>
<dbReference type="InterPro" id="IPR019832">
    <property type="entry name" value="Mn/Fe_SOD_C"/>
</dbReference>
<feature type="domain" description="Manganese/iron superoxide dismutase N-terminal" evidence="9">
    <location>
        <begin position="50"/>
        <end position="131"/>
    </location>
</feature>
<dbReference type="PIRSF" id="PIRSF000349">
    <property type="entry name" value="SODismutase"/>
    <property type="match status" value="1"/>
</dbReference>
<proteinExistence type="inferred from homology"/>
<keyword evidence="4 7" id="KW-0479">Metal-binding</keyword>
<accession>A0AAV3UFE3</accession>
<name>A0AAV3UFE3_9EURY</name>
<feature type="binding site" evidence="7">
    <location>
        <position position="211"/>
    </location>
    <ligand>
        <name>Mn(2+)</name>
        <dbReference type="ChEBI" id="CHEBI:29035"/>
    </ligand>
</feature>
<dbReference type="FunFam" id="1.10.287.990:FF:000001">
    <property type="entry name" value="Superoxide dismutase"/>
    <property type="match status" value="1"/>
</dbReference>
<evidence type="ECO:0000313" key="12">
    <source>
        <dbReference type="Proteomes" id="UP001501729"/>
    </source>
</evidence>
<feature type="binding site" evidence="7">
    <location>
        <position position="123"/>
    </location>
    <ligand>
        <name>Mn(2+)</name>
        <dbReference type="ChEBI" id="CHEBI:29035"/>
    </ligand>
</feature>
<dbReference type="Gene3D" id="1.10.287.990">
    <property type="entry name" value="Fe,Mn superoxide dismutase (SOD) domain"/>
    <property type="match status" value="1"/>
</dbReference>
<dbReference type="GeneID" id="68612509"/>
<evidence type="ECO:0000259" key="10">
    <source>
        <dbReference type="Pfam" id="PF02777"/>
    </source>
</evidence>
<dbReference type="InterPro" id="IPR036314">
    <property type="entry name" value="SOD_C_sf"/>
</dbReference>
<comment type="similarity">
    <text evidence="2 8">Belongs to the iron/manganese superoxide dismutase family.</text>
</comment>